<dbReference type="AlphaFoldDB" id="L8WWR3"/>
<dbReference type="EMBL" id="AFRT01000795">
    <property type="protein sequence ID" value="ELU42536.1"/>
    <property type="molecule type" value="Genomic_DNA"/>
</dbReference>
<accession>L8WWR3</accession>
<reference evidence="1 2" key="1">
    <citation type="journal article" date="2013" name="Nat. Commun.">
        <title>The evolution and pathogenic mechanisms of the rice sheath blight pathogen.</title>
        <authorList>
            <person name="Zheng A."/>
            <person name="Lin R."/>
            <person name="Xu L."/>
            <person name="Qin P."/>
            <person name="Tang C."/>
            <person name="Ai P."/>
            <person name="Zhang D."/>
            <person name="Liu Y."/>
            <person name="Sun Z."/>
            <person name="Feng H."/>
            <person name="Wang Y."/>
            <person name="Chen Y."/>
            <person name="Liang X."/>
            <person name="Fu R."/>
            <person name="Li Q."/>
            <person name="Zhang J."/>
            <person name="Yu X."/>
            <person name="Xie Z."/>
            <person name="Ding L."/>
            <person name="Guan P."/>
            <person name="Tang J."/>
            <person name="Liang Y."/>
            <person name="Wang S."/>
            <person name="Deng Q."/>
            <person name="Li S."/>
            <person name="Zhu J."/>
            <person name="Wang L."/>
            <person name="Liu H."/>
            <person name="Li P."/>
        </authorList>
    </citation>
    <scope>NUCLEOTIDE SEQUENCE [LARGE SCALE GENOMIC DNA]</scope>
    <source>
        <strain evidence="2">AG-1 IA</strain>
    </source>
</reference>
<gene>
    <name evidence="1" type="ORF">AG1IA_03426</name>
</gene>
<comment type="caution">
    <text evidence="1">The sequence shown here is derived from an EMBL/GenBank/DDBJ whole genome shotgun (WGS) entry which is preliminary data.</text>
</comment>
<dbReference type="Proteomes" id="UP000011668">
    <property type="component" value="Unassembled WGS sequence"/>
</dbReference>
<sequence>MWAVWPLTISLGPICGLFFCELYGHWLCTLVHGPFVLSLKFLANCNCTCYWYAGCISCERYIAFDRSYTLLKVR</sequence>
<dbReference type="HOGENOM" id="CLU_2689521_0_0_1"/>
<keyword evidence="2" id="KW-1185">Reference proteome</keyword>
<organism evidence="1 2">
    <name type="scientific">Thanatephorus cucumeris (strain AG1-IA)</name>
    <name type="common">Rice sheath blight fungus</name>
    <name type="synonym">Rhizoctonia solani</name>
    <dbReference type="NCBI Taxonomy" id="983506"/>
    <lineage>
        <taxon>Eukaryota</taxon>
        <taxon>Fungi</taxon>
        <taxon>Dikarya</taxon>
        <taxon>Basidiomycota</taxon>
        <taxon>Agaricomycotina</taxon>
        <taxon>Agaricomycetes</taxon>
        <taxon>Cantharellales</taxon>
        <taxon>Ceratobasidiaceae</taxon>
        <taxon>Rhizoctonia</taxon>
        <taxon>Rhizoctonia solani AG-1</taxon>
    </lineage>
</organism>
<protein>
    <submittedName>
        <fullName evidence="1">Uncharacterized protein</fullName>
    </submittedName>
</protein>
<evidence type="ECO:0000313" key="2">
    <source>
        <dbReference type="Proteomes" id="UP000011668"/>
    </source>
</evidence>
<evidence type="ECO:0000313" key="1">
    <source>
        <dbReference type="EMBL" id="ELU42536.1"/>
    </source>
</evidence>
<name>L8WWR3_THACA</name>
<proteinExistence type="predicted"/>